<feature type="region of interest" description="Disordered" evidence="1">
    <location>
        <begin position="188"/>
        <end position="214"/>
    </location>
</feature>
<dbReference type="EMBL" id="WNKQ01000012">
    <property type="protein sequence ID" value="KAF5847888.1"/>
    <property type="molecule type" value="Genomic_DNA"/>
</dbReference>
<feature type="region of interest" description="Disordered" evidence="1">
    <location>
        <begin position="64"/>
        <end position="117"/>
    </location>
</feature>
<evidence type="ECO:0000256" key="1">
    <source>
        <dbReference type="SAM" id="MobiDB-lite"/>
    </source>
</evidence>
<dbReference type="Proteomes" id="UP000624244">
    <property type="component" value="Unassembled WGS sequence"/>
</dbReference>
<evidence type="ECO:0000313" key="2">
    <source>
        <dbReference type="EMBL" id="KAF5847888.1"/>
    </source>
</evidence>
<comment type="caution">
    <text evidence="2">The sequence shown here is derived from an EMBL/GenBank/DDBJ whole genome shotgun (WGS) entry which is preliminary data.</text>
</comment>
<dbReference type="AlphaFoldDB" id="A0A8H5ZHE6"/>
<protein>
    <submittedName>
        <fullName evidence="2">Uncharacterized protein</fullName>
    </submittedName>
</protein>
<organism evidence="2 3">
    <name type="scientific">Cochliobolus sativus</name>
    <name type="common">Common root rot and spot blotch fungus</name>
    <name type="synonym">Bipolaris sorokiniana</name>
    <dbReference type="NCBI Taxonomy" id="45130"/>
    <lineage>
        <taxon>Eukaryota</taxon>
        <taxon>Fungi</taxon>
        <taxon>Dikarya</taxon>
        <taxon>Ascomycota</taxon>
        <taxon>Pezizomycotina</taxon>
        <taxon>Dothideomycetes</taxon>
        <taxon>Pleosporomycetidae</taxon>
        <taxon>Pleosporales</taxon>
        <taxon>Pleosporineae</taxon>
        <taxon>Pleosporaceae</taxon>
        <taxon>Bipolaris</taxon>
    </lineage>
</organism>
<sequence length="278" mass="29289">MAGPDYDGLLCENLIMACRTGADRYCSIRRREEAGASSMSPMKSPFFPFDSSVHGRTGTLFMANARLSPSPSGRGRGRGREERGGVLYLSPPTSQWPSVNSKPTTQASPLNAHHPNPWPGSEVVMQWGMVGGRVLGAAHADMTWQCGASSSSLSPSHVCTGLHWQGGIDGIDVIYRAGQHNVAPSWARDRAGQHTAHNRQGQVEYGSGRSNDGSIQARRHAHGMAGSSPQFTAPLCMPWHASSASPGAHSPQWGGLTGAVEADIAGRGATVAVGSPRA</sequence>
<feature type="compositionally biased region" description="Polar residues" evidence="1">
    <location>
        <begin position="91"/>
        <end position="109"/>
    </location>
</feature>
<gene>
    <name evidence="2" type="ORF">GGP41_009106</name>
</gene>
<proteinExistence type="predicted"/>
<reference evidence="2" key="1">
    <citation type="submission" date="2019-11" db="EMBL/GenBank/DDBJ databases">
        <title>Bipolaris sorokiniana Genome sequencing.</title>
        <authorList>
            <person name="Wang H."/>
        </authorList>
    </citation>
    <scope>NUCLEOTIDE SEQUENCE</scope>
</reference>
<accession>A0A8H5ZHE6</accession>
<name>A0A8H5ZHE6_COCSA</name>
<evidence type="ECO:0000313" key="3">
    <source>
        <dbReference type="Proteomes" id="UP000624244"/>
    </source>
</evidence>